<dbReference type="OrthoDB" id="2884925at2759"/>
<dbReference type="Gene3D" id="3.80.10.10">
    <property type="entry name" value="Ribonuclease Inhibitor"/>
    <property type="match status" value="1"/>
</dbReference>
<evidence type="ECO:0008006" key="4">
    <source>
        <dbReference type="Google" id="ProtNLM"/>
    </source>
</evidence>
<keyword evidence="3" id="KW-1185">Reference proteome</keyword>
<proteinExistence type="predicted"/>
<reference evidence="2" key="1">
    <citation type="journal article" date="2020" name="Nat. Commun.">
        <title>Large-scale genome sequencing of mycorrhizal fungi provides insights into the early evolution of symbiotic traits.</title>
        <authorList>
            <person name="Miyauchi S."/>
            <person name="Kiss E."/>
            <person name="Kuo A."/>
            <person name="Drula E."/>
            <person name="Kohler A."/>
            <person name="Sanchez-Garcia M."/>
            <person name="Morin E."/>
            <person name="Andreopoulos B."/>
            <person name="Barry K.W."/>
            <person name="Bonito G."/>
            <person name="Buee M."/>
            <person name="Carver A."/>
            <person name="Chen C."/>
            <person name="Cichocki N."/>
            <person name="Clum A."/>
            <person name="Culley D."/>
            <person name="Crous P.W."/>
            <person name="Fauchery L."/>
            <person name="Girlanda M."/>
            <person name="Hayes R.D."/>
            <person name="Keri Z."/>
            <person name="LaButti K."/>
            <person name="Lipzen A."/>
            <person name="Lombard V."/>
            <person name="Magnuson J."/>
            <person name="Maillard F."/>
            <person name="Murat C."/>
            <person name="Nolan M."/>
            <person name="Ohm R.A."/>
            <person name="Pangilinan J."/>
            <person name="Pereira M.F."/>
            <person name="Perotto S."/>
            <person name="Peter M."/>
            <person name="Pfister S."/>
            <person name="Riley R."/>
            <person name="Sitrit Y."/>
            <person name="Stielow J.B."/>
            <person name="Szollosi G."/>
            <person name="Zifcakova L."/>
            <person name="Stursova M."/>
            <person name="Spatafora J.W."/>
            <person name="Tedersoo L."/>
            <person name="Vaario L.M."/>
            <person name="Yamada A."/>
            <person name="Yan M."/>
            <person name="Wang P."/>
            <person name="Xu J."/>
            <person name="Bruns T."/>
            <person name="Baldrian P."/>
            <person name="Vilgalys R."/>
            <person name="Dunand C."/>
            <person name="Henrissat B."/>
            <person name="Grigoriev I.V."/>
            <person name="Hibbett D."/>
            <person name="Nagy L.G."/>
            <person name="Martin F.M."/>
        </authorList>
    </citation>
    <scope>NUCLEOTIDE SEQUENCE</scope>
    <source>
        <strain evidence="2">UH-Tt-Lm1</strain>
    </source>
</reference>
<gene>
    <name evidence="2" type="ORF">BJ322DRAFT_494689</name>
</gene>
<dbReference type="AlphaFoldDB" id="A0A9P6L1L4"/>
<dbReference type="Proteomes" id="UP000736335">
    <property type="component" value="Unassembled WGS sequence"/>
</dbReference>
<reference evidence="2" key="2">
    <citation type="submission" date="2020-11" db="EMBL/GenBank/DDBJ databases">
        <authorList>
            <consortium name="DOE Joint Genome Institute"/>
            <person name="Kuo A."/>
            <person name="Miyauchi S."/>
            <person name="Kiss E."/>
            <person name="Drula E."/>
            <person name="Kohler A."/>
            <person name="Sanchez-Garcia M."/>
            <person name="Andreopoulos B."/>
            <person name="Barry K.W."/>
            <person name="Bonito G."/>
            <person name="Buee M."/>
            <person name="Carver A."/>
            <person name="Chen C."/>
            <person name="Cichocki N."/>
            <person name="Clum A."/>
            <person name="Culley D."/>
            <person name="Crous P.W."/>
            <person name="Fauchery L."/>
            <person name="Girlanda M."/>
            <person name="Hayes R."/>
            <person name="Keri Z."/>
            <person name="Labutti K."/>
            <person name="Lipzen A."/>
            <person name="Lombard V."/>
            <person name="Magnuson J."/>
            <person name="Maillard F."/>
            <person name="Morin E."/>
            <person name="Murat C."/>
            <person name="Nolan M."/>
            <person name="Ohm R."/>
            <person name="Pangilinan J."/>
            <person name="Pereira M."/>
            <person name="Perotto S."/>
            <person name="Peter M."/>
            <person name="Riley R."/>
            <person name="Sitrit Y."/>
            <person name="Stielow B."/>
            <person name="Szollosi G."/>
            <person name="Zifcakova L."/>
            <person name="Stursova M."/>
            <person name="Spatafora J.W."/>
            <person name="Tedersoo L."/>
            <person name="Vaario L.-M."/>
            <person name="Yamada A."/>
            <person name="Yan M."/>
            <person name="Wang P."/>
            <person name="Xu J."/>
            <person name="Bruns T."/>
            <person name="Baldrian P."/>
            <person name="Vilgalys R."/>
            <person name="Henrissat B."/>
            <person name="Grigoriev I.V."/>
            <person name="Hibbett D."/>
            <person name="Nagy L.G."/>
            <person name="Martin F.M."/>
        </authorList>
    </citation>
    <scope>NUCLEOTIDE SEQUENCE</scope>
    <source>
        <strain evidence="2">UH-Tt-Lm1</strain>
    </source>
</reference>
<sequence>MKLLYKFRRAANVEMVRAVGKRGQRQGSALRHPGPDCTGRSEDPLTGRAAAGGREGVSRVSTSSASACETIVGFPTPTFFFRYQPPLSTSYDQGTMPSSAYSDSDKLSQHDYSVQPNIGSIRALDEQIREHEATIIQLKRARNSLLNVSKLPPEILGDIFRRNTTFKTDFGPSESRSHNFLFVCHHWFEVASRTPEVWSFWGNNLDDWSKRHLLHPTAPLDLVFNGVLEGHGLDDSLLNALQDRAARDTIRRVHLRSSYQDALDSIISSLVSCDGIRTSSVESVIVWAELLRDPLDVSDFLACHRFPKLRCLTLRRCTVSSWDLIMSKTSALTSLVISTELPSPPLTSSQALSIICSSPSLREITLTGPEVADDDLWKSSRVILANLRKLDLTGPLRPIFTLLHQIDLPRNMDDLLLELSDVTVDDVSGIIGPYLRDYVQRRRSPESGLGLELSYCHGYPKFVVGDPGRGGVPPSATEWTDNSVTIFFGDLKSDSLLDLATYVPPEAITHLRVHNVSISTAVLSAKFPYVREINFLKIPLDVLFSNLDQDKMFPHLQRLCIAFDRYNKCPSDGGLLKTFLDHLESSGNRLDRLELLESDHIDPRVKEEIRGMVRELIL</sequence>
<protein>
    <recommendedName>
        <fullName evidence="4">F-box domain-containing protein</fullName>
    </recommendedName>
</protein>
<name>A0A9P6L1L4_9AGAM</name>
<accession>A0A9P6L1L4</accession>
<dbReference type="InterPro" id="IPR032675">
    <property type="entry name" value="LRR_dom_sf"/>
</dbReference>
<comment type="caution">
    <text evidence="2">The sequence shown here is derived from an EMBL/GenBank/DDBJ whole genome shotgun (WGS) entry which is preliminary data.</text>
</comment>
<evidence type="ECO:0000313" key="3">
    <source>
        <dbReference type="Proteomes" id="UP000736335"/>
    </source>
</evidence>
<evidence type="ECO:0000256" key="1">
    <source>
        <dbReference type="SAM" id="MobiDB-lite"/>
    </source>
</evidence>
<evidence type="ECO:0000313" key="2">
    <source>
        <dbReference type="EMBL" id="KAF9778344.1"/>
    </source>
</evidence>
<dbReference type="EMBL" id="WIUZ02000023">
    <property type="protein sequence ID" value="KAF9778344.1"/>
    <property type="molecule type" value="Genomic_DNA"/>
</dbReference>
<organism evidence="2 3">
    <name type="scientific">Thelephora terrestris</name>
    <dbReference type="NCBI Taxonomy" id="56493"/>
    <lineage>
        <taxon>Eukaryota</taxon>
        <taxon>Fungi</taxon>
        <taxon>Dikarya</taxon>
        <taxon>Basidiomycota</taxon>
        <taxon>Agaricomycotina</taxon>
        <taxon>Agaricomycetes</taxon>
        <taxon>Thelephorales</taxon>
        <taxon>Thelephoraceae</taxon>
        <taxon>Thelephora</taxon>
    </lineage>
</organism>
<feature type="region of interest" description="Disordered" evidence="1">
    <location>
        <begin position="20"/>
        <end position="59"/>
    </location>
</feature>